<proteinExistence type="predicted"/>
<organism evidence="1 2">
    <name type="scientific">Pleurodeles waltl</name>
    <name type="common">Iberian ribbed newt</name>
    <dbReference type="NCBI Taxonomy" id="8319"/>
    <lineage>
        <taxon>Eukaryota</taxon>
        <taxon>Metazoa</taxon>
        <taxon>Chordata</taxon>
        <taxon>Craniata</taxon>
        <taxon>Vertebrata</taxon>
        <taxon>Euteleostomi</taxon>
        <taxon>Amphibia</taxon>
        <taxon>Batrachia</taxon>
        <taxon>Caudata</taxon>
        <taxon>Salamandroidea</taxon>
        <taxon>Salamandridae</taxon>
        <taxon>Pleurodelinae</taxon>
        <taxon>Pleurodeles</taxon>
    </lineage>
</organism>
<protein>
    <submittedName>
        <fullName evidence="1">Uncharacterized protein</fullName>
    </submittedName>
</protein>
<accession>A0AAV7RIA8</accession>
<dbReference type="AlphaFoldDB" id="A0AAV7RIA8"/>
<gene>
    <name evidence="1" type="ORF">NDU88_004149</name>
</gene>
<dbReference type="Proteomes" id="UP001066276">
    <property type="component" value="Chromosome 5"/>
</dbReference>
<evidence type="ECO:0000313" key="2">
    <source>
        <dbReference type="Proteomes" id="UP001066276"/>
    </source>
</evidence>
<dbReference type="EMBL" id="JANPWB010000009">
    <property type="protein sequence ID" value="KAJ1151367.1"/>
    <property type="molecule type" value="Genomic_DNA"/>
</dbReference>
<keyword evidence="2" id="KW-1185">Reference proteome</keyword>
<sequence length="78" mass="8662">MPAWLSAPDGVLAQEQERARGEAALGLEKASWKEKEVQCMCHKEHQEHPFTHPSQTPLEAAPSSLLQPATYLRPACKL</sequence>
<comment type="caution">
    <text evidence="1">The sequence shown here is derived from an EMBL/GenBank/DDBJ whole genome shotgun (WGS) entry which is preliminary data.</text>
</comment>
<evidence type="ECO:0000313" key="1">
    <source>
        <dbReference type="EMBL" id="KAJ1151367.1"/>
    </source>
</evidence>
<reference evidence="1" key="1">
    <citation type="journal article" date="2022" name="bioRxiv">
        <title>Sequencing and chromosome-scale assembly of the giantPleurodeles waltlgenome.</title>
        <authorList>
            <person name="Brown T."/>
            <person name="Elewa A."/>
            <person name="Iarovenko S."/>
            <person name="Subramanian E."/>
            <person name="Araus A.J."/>
            <person name="Petzold A."/>
            <person name="Susuki M."/>
            <person name="Suzuki K.-i.T."/>
            <person name="Hayashi T."/>
            <person name="Toyoda A."/>
            <person name="Oliveira C."/>
            <person name="Osipova E."/>
            <person name="Leigh N.D."/>
            <person name="Simon A."/>
            <person name="Yun M.H."/>
        </authorList>
    </citation>
    <scope>NUCLEOTIDE SEQUENCE</scope>
    <source>
        <strain evidence="1">20211129_DDA</strain>
        <tissue evidence="1">Liver</tissue>
    </source>
</reference>
<name>A0AAV7RIA8_PLEWA</name>